<name>A0A0J9R666_DROSI</name>
<proteinExistence type="predicted"/>
<dbReference type="Bgee" id="FBgn0268076">
    <property type="expression patterns" value="Expressed in multicellular organism and 1 other cell type or tissue"/>
</dbReference>
<organism evidence="1">
    <name type="scientific">Drosophila simulans</name>
    <name type="common">Fruit fly</name>
    <dbReference type="NCBI Taxonomy" id="7240"/>
    <lineage>
        <taxon>Eukaryota</taxon>
        <taxon>Metazoa</taxon>
        <taxon>Ecdysozoa</taxon>
        <taxon>Arthropoda</taxon>
        <taxon>Hexapoda</taxon>
        <taxon>Insecta</taxon>
        <taxon>Pterygota</taxon>
        <taxon>Neoptera</taxon>
        <taxon>Endopterygota</taxon>
        <taxon>Diptera</taxon>
        <taxon>Brachycera</taxon>
        <taxon>Muscomorpha</taxon>
        <taxon>Ephydroidea</taxon>
        <taxon>Drosophilidae</taxon>
        <taxon>Drosophila</taxon>
        <taxon>Sophophora</taxon>
    </lineage>
</organism>
<evidence type="ECO:0000313" key="1">
    <source>
        <dbReference type="EMBL" id="KMY91234.1"/>
    </source>
</evidence>
<dbReference type="KEGG" id="dsi:Dsimw501_GD26786"/>
<dbReference type="EMBL" id="CM002910">
    <property type="protein sequence ID" value="KMY91234.1"/>
    <property type="molecule type" value="Genomic_DNA"/>
</dbReference>
<accession>A0A0J9R666</accession>
<reference evidence="1" key="2">
    <citation type="submission" date="2014-06" db="EMBL/GenBank/DDBJ databases">
        <authorList>
            <person name="Hu T."/>
            <person name="Eisen M.B."/>
            <person name="Thornton K.R."/>
            <person name="Andolfatto P."/>
        </authorList>
    </citation>
    <scope>NUCLEOTIDE SEQUENCE</scope>
    <source>
        <strain evidence="1">W501</strain>
    </source>
</reference>
<reference evidence="1" key="1">
    <citation type="journal article" date="2013" name="Genome Res.">
        <title>A second-generation assembly of the Drosophila simulans genome provides new insights into patterns of lineage-specific divergence.</title>
        <authorList>
            <person name="Hu T.T."/>
            <person name="Eisen M.B."/>
            <person name="Thornton K.R."/>
            <person name="Andolfatto P."/>
        </authorList>
    </citation>
    <scope>NUCLEOTIDE SEQUENCE [LARGE SCALE GENOMIC DNA]</scope>
    <source>
        <strain evidence="1">W501</strain>
    </source>
</reference>
<gene>
    <name evidence="1" type="primary">Dsim\GD26786</name>
    <name evidence="1" type="ORF">Dsimw501_GD26786</name>
</gene>
<protein>
    <submittedName>
        <fullName evidence="1">Uncharacterized protein, isoform A</fullName>
    </submittedName>
</protein>
<reference evidence="1" key="3">
    <citation type="submission" date="2015-04" db="EMBL/GenBank/DDBJ databases">
        <authorList>
            <consortium name="FlyBase"/>
        </authorList>
    </citation>
    <scope>NUCLEOTIDE SEQUENCE</scope>
    <source>
        <strain evidence="1">W501</strain>
    </source>
</reference>
<dbReference type="Proteomes" id="UP000035880">
    <property type="component" value="Chromosome 2L"/>
</dbReference>
<sequence>MSGPVKMPGHACLPQEKANMPRIHLLNYGTLRANSFERGFSKEWWLSNIDYNIFIIFLFQLNYDITLEVAILRIRSEASSCSDLGMPVVGKAWQPYIDWTYAKSIATPFVFFRFLCSGVFGTVSATHGKVLTLFFQCHPRSQSKGFLSPTLNTLKAFAEVTHMARLGVASFKAVLG</sequence>
<dbReference type="AlphaFoldDB" id="A0A0J9R666"/>